<dbReference type="EMBL" id="MCFG01000254">
    <property type="protein sequence ID" value="ORX77310.1"/>
    <property type="molecule type" value="Genomic_DNA"/>
</dbReference>
<dbReference type="GO" id="GO:0005768">
    <property type="term" value="C:endosome"/>
    <property type="evidence" value="ECO:0007669"/>
    <property type="project" value="TreeGrafter"/>
</dbReference>
<reference evidence="5 6" key="2">
    <citation type="submission" date="2016-08" db="EMBL/GenBank/DDBJ databases">
        <title>Pervasive Adenine N6-methylation of Active Genes in Fungi.</title>
        <authorList>
            <consortium name="DOE Joint Genome Institute"/>
            <person name="Mondo S.J."/>
            <person name="Dannebaum R.O."/>
            <person name="Kuo R.C."/>
            <person name="Labutti K."/>
            <person name="Haridas S."/>
            <person name="Kuo A."/>
            <person name="Salamov A."/>
            <person name="Ahrendt S.R."/>
            <person name="Lipzen A."/>
            <person name="Sullivan W."/>
            <person name="Andreopoulos W.B."/>
            <person name="Clum A."/>
            <person name="Lindquist E."/>
            <person name="Daum C."/>
            <person name="Ramamoorthy G.K."/>
            <person name="Gryganskyi A."/>
            <person name="Culley D."/>
            <person name="Magnuson J.K."/>
            <person name="James T.Y."/>
            <person name="O'Malley M.A."/>
            <person name="Stajich J.E."/>
            <person name="Spatafora J.W."/>
            <person name="Visel A."/>
            <person name="Grigoriev I.V."/>
        </authorList>
    </citation>
    <scope>NUCLEOTIDE SEQUENCE [LARGE SCALE GENOMIC DNA]</scope>
    <source>
        <strain evidence="5 6">S4</strain>
    </source>
</reference>
<feature type="domain" description="Pep3/Vps18 RING C-terminal" evidence="4">
    <location>
        <begin position="29"/>
        <end position="81"/>
    </location>
</feature>
<gene>
    <name evidence="5" type="ORF">BCR32DRAFT_62125</name>
</gene>
<sequence>MDEATKSAEDIRFDIRELKNKHTIIPVNELCRICNKTLLTRQFYIFPCQHLFHADCLLNSLLKSSPIRRNKRIKMLYDQINELSQKLNSSGVEFLINDDNENENENVNSYSILNTAANTLTMKLKTGGIIKSEDEQEIAYNAKILEKLKDELQELITSECPLCGDTMISSIDLPFLDYSHESELITSWEI</sequence>
<dbReference type="GO" id="GO:0006904">
    <property type="term" value="P:vesicle docking involved in exocytosis"/>
    <property type="evidence" value="ECO:0007669"/>
    <property type="project" value="TreeGrafter"/>
</dbReference>
<dbReference type="PANTHER" id="PTHR23323:SF26">
    <property type="entry name" value="VACUOLAR PROTEIN SORTING-ASSOCIATED PROTEIN 18 HOMOLOG"/>
    <property type="match status" value="1"/>
</dbReference>
<dbReference type="GO" id="GO:0007032">
    <property type="term" value="P:endosome organization"/>
    <property type="evidence" value="ECO:0007669"/>
    <property type="project" value="TreeGrafter"/>
</dbReference>
<keyword evidence="3" id="KW-0862">Zinc</keyword>
<keyword evidence="6" id="KW-1185">Reference proteome</keyword>
<keyword evidence="2" id="KW-0863">Zinc-finger</keyword>
<evidence type="ECO:0000256" key="1">
    <source>
        <dbReference type="ARBA" id="ARBA00022723"/>
    </source>
</evidence>
<dbReference type="GO" id="GO:0008270">
    <property type="term" value="F:zinc ion binding"/>
    <property type="evidence" value="ECO:0007669"/>
    <property type="project" value="UniProtKB-KW"/>
</dbReference>
<dbReference type="STRING" id="1754192.A0A1Y1WUT8"/>
<dbReference type="Pfam" id="PF26148">
    <property type="entry name" value="VPS18_RING_C"/>
    <property type="match status" value="1"/>
</dbReference>
<dbReference type="PANTHER" id="PTHR23323">
    <property type="entry name" value="VACUOLAR PROTEIN SORTING-ASSOCIATED PROTEIN"/>
    <property type="match status" value="1"/>
</dbReference>
<accession>A0A1Y1WUT8</accession>
<evidence type="ECO:0000313" key="6">
    <source>
        <dbReference type="Proteomes" id="UP000193944"/>
    </source>
</evidence>
<dbReference type="GO" id="GO:0030897">
    <property type="term" value="C:HOPS complex"/>
    <property type="evidence" value="ECO:0007669"/>
    <property type="project" value="TreeGrafter"/>
</dbReference>
<evidence type="ECO:0000259" key="4">
    <source>
        <dbReference type="Pfam" id="PF26148"/>
    </source>
</evidence>
<evidence type="ECO:0000256" key="2">
    <source>
        <dbReference type="ARBA" id="ARBA00022771"/>
    </source>
</evidence>
<dbReference type="Gene3D" id="3.30.40.10">
    <property type="entry name" value="Zinc/RING finger domain, C3HC4 (zinc finger)"/>
    <property type="match status" value="1"/>
</dbReference>
<dbReference type="InterPro" id="IPR013083">
    <property type="entry name" value="Znf_RING/FYVE/PHD"/>
</dbReference>
<dbReference type="InterPro" id="IPR058919">
    <property type="entry name" value="Pep3/Vps18_RING_C"/>
</dbReference>
<dbReference type="GO" id="GO:0030674">
    <property type="term" value="F:protein-macromolecule adaptor activity"/>
    <property type="evidence" value="ECO:0007669"/>
    <property type="project" value="TreeGrafter"/>
</dbReference>
<organism evidence="5 6">
    <name type="scientific">Anaeromyces robustus</name>
    <dbReference type="NCBI Taxonomy" id="1754192"/>
    <lineage>
        <taxon>Eukaryota</taxon>
        <taxon>Fungi</taxon>
        <taxon>Fungi incertae sedis</taxon>
        <taxon>Chytridiomycota</taxon>
        <taxon>Chytridiomycota incertae sedis</taxon>
        <taxon>Neocallimastigomycetes</taxon>
        <taxon>Neocallimastigales</taxon>
        <taxon>Neocallimastigaceae</taxon>
        <taxon>Anaeromyces</taxon>
    </lineage>
</organism>
<dbReference type="GO" id="GO:0048284">
    <property type="term" value="P:organelle fusion"/>
    <property type="evidence" value="ECO:0007669"/>
    <property type="project" value="TreeGrafter"/>
</dbReference>
<proteinExistence type="predicted"/>
<dbReference type="OrthoDB" id="1845386at2759"/>
<evidence type="ECO:0000256" key="3">
    <source>
        <dbReference type="ARBA" id="ARBA00022833"/>
    </source>
</evidence>
<dbReference type="Proteomes" id="UP000193944">
    <property type="component" value="Unassembled WGS sequence"/>
</dbReference>
<name>A0A1Y1WUT8_9FUNG</name>
<dbReference type="SUPFAM" id="SSF57850">
    <property type="entry name" value="RING/U-box"/>
    <property type="match status" value="1"/>
</dbReference>
<keyword evidence="1" id="KW-0479">Metal-binding</keyword>
<reference evidence="5 6" key="1">
    <citation type="submission" date="2016-08" db="EMBL/GenBank/DDBJ databases">
        <title>A Parts List for Fungal Cellulosomes Revealed by Comparative Genomics.</title>
        <authorList>
            <consortium name="DOE Joint Genome Institute"/>
            <person name="Haitjema C.H."/>
            <person name="Gilmore S.P."/>
            <person name="Henske J.K."/>
            <person name="Solomon K.V."/>
            <person name="De Groot R."/>
            <person name="Kuo A."/>
            <person name="Mondo S.J."/>
            <person name="Salamov A.A."/>
            <person name="Labutti K."/>
            <person name="Zhao Z."/>
            <person name="Chiniquy J."/>
            <person name="Barry K."/>
            <person name="Brewer H.M."/>
            <person name="Purvine S.O."/>
            <person name="Wright A.T."/>
            <person name="Boxma B."/>
            <person name="Van Alen T."/>
            <person name="Hackstein J.H."/>
            <person name="Baker S.E."/>
            <person name="Grigoriev I.V."/>
            <person name="O'Malley M.A."/>
        </authorList>
    </citation>
    <scope>NUCLEOTIDE SEQUENCE [LARGE SCALE GENOMIC DNA]</scope>
    <source>
        <strain evidence="5 6">S4</strain>
    </source>
</reference>
<protein>
    <recommendedName>
        <fullName evidence="4">Pep3/Vps18 RING C-terminal domain-containing protein</fullName>
    </recommendedName>
</protein>
<comment type="caution">
    <text evidence="5">The sequence shown here is derived from an EMBL/GenBank/DDBJ whole genome shotgun (WGS) entry which is preliminary data.</text>
</comment>
<evidence type="ECO:0000313" key="5">
    <source>
        <dbReference type="EMBL" id="ORX77310.1"/>
    </source>
</evidence>
<dbReference type="AlphaFoldDB" id="A0A1Y1WUT8"/>
<dbReference type="GO" id="GO:0007033">
    <property type="term" value="P:vacuole organization"/>
    <property type="evidence" value="ECO:0007669"/>
    <property type="project" value="TreeGrafter"/>
</dbReference>